<accession>A0A516IQI6</accession>
<proteinExistence type="predicted"/>
<evidence type="ECO:0000313" key="5">
    <source>
        <dbReference type="Proteomes" id="UP000321857"/>
    </source>
</evidence>
<evidence type="ECO:0000259" key="3">
    <source>
        <dbReference type="Pfam" id="PF05036"/>
    </source>
</evidence>
<organism evidence="4 5">
    <name type="scientific">Sphingomonas xanthus</name>
    <dbReference type="NCBI Taxonomy" id="2594473"/>
    <lineage>
        <taxon>Bacteria</taxon>
        <taxon>Pseudomonadati</taxon>
        <taxon>Pseudomonadota</taxon>
        <taxon>Alphaproteobacteria</taxon>
        <taxon>Sphingomonadales</taxon>
        <taxon>Sphingomonadaceae</taxon>
        <taxon>Sphingomonas</taxon>
    </lineage>
</organism>
<feature type="domain" description="SPOR" evidence="3">
    <location>
        <begin position="149"/>
        <end position="224"/>
    </location>
</feature>
<name>A0A516IQI6_9SPHN</name>
<feature type="transmembrane region" description="Helical" evidence="2">
    <location>
        <begin position="33"/>
        <end position="53"/>
    </location>
</feature>
<evidence type="ECO:0000256" key="2">
    <source>
        <dbReference type="SAM" id="Phobius"/>
    </source>
</evidence>
<dbReference type="AlphaFoldDB" id="A0A516IQI6"/>
<feature type="region of interest" description="Disordered" evidence="1">
    <location>
        <begin position="116"/>
        <end position="154"/>
    </location>
</feature>
<keyword evidence="2" id="KW-0472">Membrane</keyword>
<dbReference type="Proteomes" id="UP000321857">
    <property type="component" value="Chromosome"/>
</dbReference>
<evidence type="ECO:0000256" key="1">
    <source>
        <dbReference type="SAM" id="MobiDB-lite"/>
    </source>
</evidence>
<protein>
    <submittedName>
        <fullName evidence="4">SPOR domain-containing protein</fullName>
    </submittedName>
</protein>
<evidence type="ECO:0000313" key="4">
    <source>
        <dbReference type="EMBL" id="QDP19146.1"/>
    </source>
</evidence>
<feature type="compositionally biased region" description="Low complexity" evidence="1">
    <location>
        <begin position="121"/>
        <end position="130"/>
    </location>
</feature>
<dbReference type="KEGG" id="sxa:FMM02_03710"/>
<keyword evidence="5" id="KW-1185">Reference proteome</keyword>
<gene>
    <name evidence="4" type="ORF">FMM02_03710</name>
</gene>
<feature type="region of interest" description="Disordered" evidence="1">
    <location>
        <begin position="70"/>
        <end position="103"/>
    </location>
</feature>
<dbReference type="InterPro" id="IPR007730">
    <property type="entry name" value="SPOR-like_dom"/>
</dbReference>
<keyword evidence="2" id="KW-1133">Transmembrane helix</keyword>
<dbReference type="Pfam" id="PF05036">
    <property type="entry name" value="SPOR"/>
    <property type="match status" value="1"/>
</dbReference>
<dbReference type="GO" id="GO:0042834">
    <property type="term" value="F:peptidoglycan binding"/>
    <property type="evidence" value="ECO:0007669"/>
    <property type="project" value="InterPro"/>
</dbReference>
<sequence>MTDARAYDDQALPWLEAVESDEGPRAISARKMLVALVLVVIAAAVVAGTMFWVGRQDPAIGGAPELIRAQPGPYKVKPTDPGGLDVTGDSETAYSTSAGEDPDAALDIRKLPKEMEPVDPPQAAAAAPLKPARPEPAPTPKPAEEPAAGGPTAQLGAYGSTVKADTAWTLLSSRFPEVAALRKQVIAATVNGKPLYRLRVTGSAEAIRSACAALRAGGENCLVVN</sequence>
<dbReference type="EMBL" id="CP041659">
    <property type="protein sequence ID" value="QDP19146.1"/>
    <property type="molecule type" value="Genomic_DNA"/>
</dbReference>
<keyword evidence="2" id="KW-0812">Transmembrane</keyword>
<dbReference type="OrthoDB" id="7390714at2"/>
<feature type="compositionally biased region" description="Low complexity" evidence="1">
    <location>
        <begin position="145"/>
        <end position="154"/>
    </location>
</feature>
<feature type="compositionally biased region" description="Polar residues" evidence="1">
    <location>
        <begin position="89"/>
        <end position="98"/>
    </location>
</feature>
<reference evidence="4 5" key="1">
    <citation type="submission" date="2019-07" db="EMBL/GenBank/DDBJ databases">
        <title>Sphingomonas AE3 Genome sequencing and assembly.</title>
        <authorList>
            <person name="Kim H."/>
        </authorList>
    </citation>
    <scope>NUCLEOTIDE SEQUENCE [LARGE SCALE GENOMIC DNA]</scope>
    <source>
        <strain evidence="4 5">AE3</strain>
    </source>
</reference>
<dbReference type="RefSeq" id="WP_147493600.1">
    <property type="nucleotide sequence ID" value="NZ_CP041659.1"/>
</dbReference>